<accession>A2BMJ2</accession>
<dbReference type="EnsemblBacteria" id="ABM81203">
    <property type="protein sequence ID" value="ABM81203"/>
    <property type="gene ID" value="Hbut_1378"/>
</dbReference>
<dbReference type="EMBL" id="CP000493">
    <property type="protein sequence ID" value="ABM81203.1"/>
    <property type="molecule type" value="Genomic_DNA"/>
</dbReference>
<dbReference type="AlphaFoldDB" id="A2BMJ2"/>
<dbReference type="RefSeq" id="WP_011822521.1">
    <property type="nucleotide sequence ID" value="NC_008818.1"/>
</dbReference>
<protein>
    <submittedName>
        <fullName evidence="1">Uncharacterized protein</fullName>
    </submittedName>
</protein>
<dbReference type="OrthoDB" id="15437at2157"/>
<dbReference type="GeneID" id="4782007"/>
<evidence type="ECO:0000313" key="1">
    <source>
        <dbReference type="EMBL" id="ABM81203.1"/>
    </source>
</evidence>
<keyword evidence="2" id="KW-1185">Reference proteome</keyword>
<sequence>MPATVKYHGHLFVVGPGLDEVLEPGKRLVLLDEFYADLYGEYFFLGYDVLAETINLSRGDTIGAYTAAVLLDGDPAVVVCGQNPWNCVVGLAAYMVLWGNTEPLDAVKQAWNTLAKLYPGREELVVPRQALAALHGLKAALEAAGSRDRLGPLIALASNYEYGRGRLHYGESIAWAAGLGATPLQVLTVLLHFLAEGPGGPPATILRQRLEAVGEANLLSLLGPDAEEALAALRAYCRGDMDDSAAALLALIESLRPGEPGVNHVGREGDKLLVYCSSGGEGEPVRECVEAVGQADKLLSKTGLGLSGVKVVPGEPEPLRL</sequence>
<reference evidence="1 2" key="1">
    <citation type="journal article" date="2007" name="Archaea">
        <title>The genome of Hyperthermus butylicus: a sulfur-reducing, peptide fermenting, neutrophilic Crenarchaeote growing up to 108 degrees C.</title>
        <authorList>
            <person name="Brugger K."/>
            <person name="Chen L."/>
            <person name="Stark M."/>
            <person name="Zibat A."/>
            <person name="Redder P."/>
            <person name="Ruepp A."/>
            <person name="Awayez M."/>
            <person name="She Q."/>
            <person name="Garrett R.A."/>
            <person name="Klenk H.P."/>
        </authorList>
    </citation>
    <scope>NUCLEOTIDE SEQUENCE [LARGE SCALE GENOMIC DNA]</scope>
    <source>
        <strain evidence="2">DSM 5456 / JCM 9403 / PLM1-5</strain>
    </source>
</reference>
<dbReference type="Proteomes" id="UP000002593">
    <property type="component" value="Chromosome"/>
</dbReference>
<name>A2BMJ2_HYPBU</name>
<dbReference type="eggNOG" id="arCOG09416">
    <property type="taxonomic scope" value="Archaea"/>
</dbReference>
<organism evidence="1 2">
    <name type="scientific">Hyperthermus butylicus (strain DSM 5456 / JCM 9403 / PLM1-5)</name>
    <dbReference type="NCBI Taxonomy" id="415426"/>
    <lineage>
        <taxon>Archaea</taxon>
        <taxon>Thermoproteota</taxon>
        <taxon>Thermoprotei</taxon>
        <taxon>Desulfurococcales</taxon>
        <taxon>Pyrodictiaceae</taxon>
        <taxon>Hyperthermus</taxon>
    </lineage>
</organism>
<dbReference type="HOGENOM" id="CLU_864975_0_0_2"/>
<gene>
    <name evidence="1" type="ordered locus">Hbut_1378</name>
</gene>
<dbReference type="KEGG" id="hbu:Hbut_1378"/>
<proteinExistence type="predicted"/>
<evidence type="ECO:0000313" key="2">
    <source>
        <dbReference type="Proteomes" id="UP000002593"/>
    </source>
</evidence>